<name>A0AAV6Z8H6_ENGPU</name>
<evidence type="ECO:0000313" key="3">
    <source>
        <dbReference type="Proteomes" id="UP000824782"/>
    </source>
</evidence>
<reference evidence="2" key="1">
    <citation type="thesis" date="2020" institute="ProQuest LLC" country="789 East Eisenhower Parkway, Ann Arbor, MI, USA">
        <title>Comparative Genomics and Chromosome Evolution.</title>
        <authorList>
            <person name="Mudd A.B."/>
        </authorList>
    </citation>
    <scope>NUCLEOTIDE SEQUENCE</scope>
    <source>
        <strain evidence="2">237g6f4</strain>
        <tissue evidence="2">Blood</tissue>
    </source>
</reference>
<evidence type="ECO:0000313" key="2">
    <source>
        <dbReference type="EMBL" id="KAG8543677.1"/>
    </source>
</evidence>
<dbReference type="AlphaFoldDB" id="A0AAV6Z8H6"/>
<evidence type="ECO:0000256" key="1">
    <source>
        <dbReference type="SAM" id="MobiDB-lite"/>
    </source>
</evidence>
<feature type="region of interest" description="Disordered" evidence="1">
    <location>
        <begin position="1"/>
        <end position="69"/>
    </location>
</feature>
<protein>
    <submittedName>
        <fullName evidence="2">Uncharacterized protein</fullName>
    </submittedName>
</protein>
<accession>A0AAV6Z8H6</accession>
<gene>
    <name evidence="2" type="ORF">GDO81_024037</name>
</gene>
<proteinExistence type="predicted"/>
<dbReference type="Proteomes" id="UP000824782">
    <property type="component" value="Unassembled WGS sequence"/>
</dbReference>
<sequence>MATSQPAADQPGDTREGQKFYQQPLYIPPAQSFGREAHVSSQPPSYSQTQQDPKPASPQVPQESQQCQQNTFYQYQQSFSCPKKSS</sequence>
<keyword evidence="3" id="KW-1185">Reference proteome</keyword>
<feature type="compositionally biased region" description="Low complexity" evidence="1">
    <location>
        <begin position="40"/>
        <end position="69"/>
    </location>
</feature>
<dbReference type="EMBL" id="WNYA01003036">
    <property type="protein sequence ID" value="KAG8543677.1"/>
    <property type="molecule type" value="Genomic_DNA"/>
</dbReference>
<comment type="caution">
    <text evidence="2">The sequence shown here is derived from an EMBL/GenBank/DDBJ whole genome shotgun (WGS) entry which is preliminary data.</text>
</comment>
<organism evidence="2 3">
    <name type="scientific">Engystomops pustulosus</name>
    <name type="common">Tungara frog</name>
    <name type="synonym">Physalaemus pustulosus</name>
    <dbReference type="NCBI Taxonomy" id="76066"/>
    <lineage>
        <taxon>Eukaryota</taxon>
        <taxon>Metazoa</taxon>
        <taxon>Chordata</taxon>
        <taxon>Craniata</taxon>
        <taxon>Vertebrata</taxon>
        <taxon>Euteleostomi</taxon>
        <taxon>Amphibia</taxon>
        <taxon>Batrachia</taxon>
        <taxon>Anura</taxon>
        <taxon>Neobatrachia</taxon>
        <taxon>Hyloidea</taxon>
        <taxon>Leptodactylidae</taxon>
        <taxon>Leiuperinae</taxon>
        <taxon>Engystomops</taxon>
    </lineage>
</organism>